<sequence length="313" mass="33218">MMATGGADWFGTGWDDWADAHLIRARLDAGADPNAGVHYHGRPLHAAAELGSPEVIPELAARVDDVDAEHQGHTALWRAVFANRPDNALALLAAGADPWRPMMSGWTPGRLSLASPTPDLFPLPPDRPTLSATETAAVAEARRLIDALGELEYEGLGLVCVAGIGMAEAVRRLEAEQAYEDGDEDLSMDSRTTVGITEVPGGCVVSQQWGALPCSNRVLERLSAGTVCYALYANPRSGNQGSIARDGVVEKRDTHPGGGTVSPDASAEEILTTYLYHRQAVAYCCAAAGLRMTSGRAITGLPDDWMRIPAHLS</sequence>
<accession>A0ABW4G6V4</accession>
<comment type="caution">
    <text evidence="1">The sequence shown here is derived from an EMBL/GenBank/DDBJ whole genome shotgun (WGS) entry which is preliminary data.</text>
</comment>
<dbReference type="EMBL" id="JBHUCM010000013">
    <property type="protein sequence ID" value="MFD1538493.1"/>
    <property type="molecule type" value="Genomic_DNA"/>
</dbReference>
<protein>
    <submittedName>
        <fullName evidence="1">Ankyrin repeat domain-containing protein</fullName>
    </submittedName>
</protein>
<proteinExistence type="predicted"/>
<dbReference type="Proteomes" id="UP001597097">
    <property type="component" value="Unassembled WGS sequence"/>
</dbReference>
<dbReference type="RefSeq" id="WP_219527281.1">
    <property type="nucleotide sequence ID" value="NZ_JAHKRM010000002.1"/>
</dbReference>
<dbReference type="InterPro" id="IPR002110">
    <property type="entry name" value="Ankyrin_rpt"/>
</dbReference>
<evidence type="ECO:0000313" key="1">
    <source>
        <dbReference type="EMBL" id="MFD1538493.1"/>
    </source>
</evidence>
<keyword evidence="2" id="KW-1185">Reference proteome</keyword>
<name>A0ABW4G6V4_9ACTN</name>
<gene>
    <name evidence="1" type="ORF">ACFSJ0_15670</name>
</gene>
<dbReference type="Pfam" id="PF12796">
    <property type="entry name" value="Ank_2"/>
    <property type="match status" value="1"/>
</dbReference>
<evidence type="ECO:0000313" key="2">
    <source>
        <dbReference type="Proteomes" id="UP001597097"/>
    </source>
</evidence>
<reference evidence="2" key="1">
    <citation type="journal article" date="2019" name="Int. J. Syst. Evol. Microbiol.">
        <title>The Global Catalogue of Microorganisms (GCM) 10K type strain sequencing project: providing services to taxonomists for standard genome sequencing and annotation.</title>
        <authorList>
            <consortium name="The Broad Institute Genomics Platform"/>
            <consortium name="The Broad Institute Genome Sequencing Center for Infectious Disease"/>
            <person name="Wu L."/>
            <person name="Ma J."/>
        </authorList>
    </citation>
    <scope>NUCLEOTIDE SEQUENCE [LARGE SCALE GENOMIC DNA]</scope>
    <source>
        <strain evidence="2">CGMCC 1.15399</strain>
    </source>
</reference>
<organism evidence="1 2">
    <name type="scientific">Nonomuraea guangzhouensis</name>
    <dbReference type="NCBI Taxonomy" id="1291555"/>
    <lineage>
        <taxon>Bacteria</taxon>
        <taxon>Bacillati</taxon>
        <taxon>Actinomycetota</taxon>
        <taxon>Actinomycetes</taxon>
        <taxon>Streptosporangiales</taxon>
        <taxon>Streptosporangiaceae</taxon>
        <taxon>Nonomuraea</taxon>
    </lineage>
</organism>